<sequence length="580" mass="64319">MFAEALGRKLFEGCQKNQTEKALSLIDQGAKVDIEDHQQWSPLIWSATHGNVQVARALIERGAAEMYREIAPTNSADLGGTQVISQDEEGGGAGAGGHRLSNAPAGAESGFTAKRKRHTPMHWAAFKGHTRVLWLLLAPGLGLSVHARDQLGNTVLHQAAAGGDVESVKVLLSQGVDVMAKNDRGHSALALATASDVKEVLRRAMSATECESTKIQFSYKVQRYMCSWTESFFCREAVIKLQVYADVDSDRKEKPLTLSTERRTELAEAEHQLEMALKINQSEAIKKALANAEGKPVDVKLLKRCRDQEARMETGRGLRTAMQTGPLHEVDSFFDRMASLDLAIKKAQEASAEQVLLDQAMALRRRLHADMDLTRAIVKALGSEFHEIPLPEEVEGEGKEGTEEEKKGDGEGAQTEGPLAKLVPSFQFTDAYLKTLKEFNIKAKAEAAASEGGGDERLLKRAERLVNTLQCLKDISVRLEEVAPCADVSLEDLLRMNEQTRQEKKLPPWHEKTEEFEQHLTQYRDLVEAAASYDVPRQLLEDAKVQIGILETQLVEMKRLEEENRLKAERKKKGRGKKGN</sequence>
<evidence type="ECO:0000256" key="3">
    <source>
        <dbReference type="PROSITE-ProRule" id="PRU00023"/>
    </source>
</evidence>
<keyword evidence="4" id="KW-0175">Coiled coil</keyword>
<feature type="compositionally biased region" description="Basic and acidic residues" evidence="5">
    <location>
        <begin position="396"/>
        <end position="410"/>
    </location>
</feature>
<dbReference type="AlphaFoldDB" id="A0A0G4HQL9"/>
<dbReference type="InterPro" id="IPR002110">
    <property type="entry name" value="Ankyrin_rpt"/>
</dbReference>
<keyword evidence="1" id="KW-0677">Repeat</keyword>
<dbReference type="PANTHER" id="PTHR24171:SF8">
    <property type="entry name" value="BRCA1-ASSOCIATED RING DOMAIN PROTEIN 1"/>
    <property type="match status" value="1"/>
</dbReference>
<dbReference type="InterPro" id="IPR036770">
    <property type="entry name" value="Ankyrin_rpt-contain_sf"/>
</dbReference>
<evidence type="ECO:0000256" key="4">
    <source>
        <dbReference type="SAM" id="Coils"/>
    </source>
</evidence>
<feature type="coiled-coil region" evidence="4">
    <location>
        <begin position="540"/>
        <end position="570"/>
    </location>
</feature>
<organism evidence="6">
    <name type="scientific">Chromera velia CCMP2878</name>
    <dbReference type="NCBI Taxonomy" id="1169474"/>
    <lineage>
        <taxon>Eukaryota</taxon>
        <taxon>Sar</taxon>
        <taxon>Alveolata</taxon>
        <taxon>Colpodellida</taxon>
        <taxon>Chromeraceae</taxon>
        <taxon>Chromera</taxon>
    </lineage>
</organism>
<accession>A0A0G4HQL9</accession>
<dbReference type="PROSITE" id="PS50297">
    <property type="entry name" value="ANK_REP_REGION"/>
    <property type="match status" value="1"/>
</dbReference>
<dbReference type="GO" id="GO:0004842">
    <property type="term" value="F:ubiquitin-protein transferase activity"/>
    <property type="evidence" value="ECO:0007669"/>
    <property type="project" value="TreeGrafter"/>
</dbReference>
<keyword evidence="2 3" id="KW-0040">ANK repeat</keyword>
<evidence type="ECO:0000313" key="6">
    <source>
        <dbReference type="EMBL" id="CEM46584.1"/>
    </source>
</evidence>
<dbReference type="EMBL" id="CDMZ01003498">
    <property type="protein sequence ID" value="CEM46584.1"/>
    <property type="molecule type" value="Genomic_DNA"/>
</dbReference>
<dbReference type="VEuPathDB" id="CryptoDB:Cvel_30290"/>
<gene>
    <name evidence="6" type="ORF">Cvel_30290</name>
</gene>
<dbReference type="PROSITE" id="PS50088">
    <property type="entry name" value="ANK_REPEAT"/>
    <property type="match status" value="2"/>
</dbReference>
<evidence type="ECO:0000256" key="2">
    <source>
        <dbReference type="ARBA" id="ARBA00023043"/>
    </source>
</evidence>
<feature type="region of interest" description="Disordered" evidence="5">
    <location>
        <begin position="389"/>
        <end position="418"/>
    </location>
</feature>
<dbReference type="Pfam" id="PF12796">
    <property type="entry name" value="Ank_2"/>
    <property type="match status" value="1"/>
</dbReference>
<dbReference type="SUPFAM" id="SSF48403">
    <property type="entry name" value="Ankyrin repeat"/>
    <property type="match status" value="1"/>
</dbReference>
<dbReference type="PhylomeDB" id="A0A0G4HQL9"/>
<feature type="repeat" description="ANK" evidence="3">
    <location>
        <begin position="151"/>
        <end position="183"/>
    </location>
</feature>
<name>A0A0G4HQL9_9ALVE</name>
<feature type="repeat" description="ANK" evidence="3">
    <location>
        <begin position="116"/>
        <end position="148"/>
    </location>
</feature>
<dbReference type="SMART" id="SM00248">
    <property type="entry name" value="ANK"/>
    <property type="match status" value="3"/>
</dbReference>
<proteinExistence type="predicted"/>
<reference evidence="6" key="1">
    <citation type="submission" date="2014-11" db="EMBL/GenBank/DDBJ databases">
        <authorList>
            <person name="Otto D Thomas"/>
            <person name="Naeem Raeece"/>
        </authorList>
    </citation>
    <scope>NUCLEOTIDE SEQUENCE</scope>
</reference>
<evidence type="ECO:0000256" key="1">
    <source>
        <dbReference type="ARBA" id="ARBA00022737"/>
    </source>
</evidence>
<dbReference type="GO" id="GO:0085020">
    <property type="term" value="P:protein K6-linked ubiquitination"/>
    <property type="evidence" value="ECO:0007669"/>
    <property type="project" value="TreeGrafter"/>
</dbReference>
<evidence type="ECO:0000256" key="5">
    <source>
        <dbReference type="SAM" id="MobiDB-lite"/>
    </source>
</evidence>
<dbReference type="PANTHER" id="PTHR24171">
    <property type="entry name" value="ANKYRIN REPEAT DOMAIN-CONTAINING PROTEIN 39-RELATED"/>
    <property type="match status" value="1"/>
</dbReference>
<protein>
    <submittedName>
        <fullName evidence="6">Uncharacterized protein</fullName>
    </submittedName>
</protein>
<feature type="region of interest" description="Disordered" evidence="5">
    <location>
        <begin position="86"/>
        <end position="105"/>
    </location>
</feature>
<dbReference type="Gene3D" id="1.25.40.20">
    <property type="entry name" value="Ankyrin repeat-containing domain"/>
    <property type="match status" value="2"/>
</dbReference>